<keyword evidence="2" id="KW-0521">NADP</keyword>
<organism evidence="6 7">
    <name type="scientific">Dacryopinax primogenitus (strain DJM 731)</name>
    <name type="common">Brown rot fungus</name>
    <dbReference type="NCBI Taxonomy" id="1858805"/>
    <lineage>
        <taxon>Eukaryota</taxon>
        <taxon>Fungi</taxon>
        <taxon>Dikarya</taxon>
        <taxon>Basidiomycota</taxon>
        <taxon>Agaricomycotina</taxon>
        <taxon>Dacrymycetes</taxon>
        <taxon>Dacrymycetales</taxon>
        <taxon>Dacrymycetaceae</taxon>
        <taxon>Dacryopinax</taxon>
    </lineage>
</organism>
<dbReference type="InterPro" id="IPR020904">
    <property type="entry name" value="Sc_DH/Rdtase_CS"/>
</dbReference>
<dbReference type="GeneID" id="63688002"/>
<feature type="domain" description="Ketoreductase" evidence="5">
    <location>
        <begin position="11"/>
        <end position="176"/>
    </location>
</feature>
<dbReference type="Pfam" id="PF00106">
    <property type="entry name" value="adh_short"/>
    <property type="match status" value="1"/>
</dbReference>
<evidence type="ECO:0000256" key="3">
    <source>
        <dbReference type="ARBA" id="ARBA00023002"/>
    </source>
</evidence>
<accession>M5GAG4</accession>
<dbReference type="SUPFAM" id="SSF51735">
    <property type="entry name" value="NAD(P)-binding Rossmann-fold domains"/>
    <property type="match status" value="1"/>
</dbReference>
<dbReference type="OrthoDB" id="2102561at2759"/>
<evidence type="ECO:0000256" key="2">
    <source>
        <dbReference type="ARBA" id="ARBA00022857"/>
    </source>
</evidence>
<evidence type="ECO:0000256" key="4">
    <source>
        <dbReference type="RuleBase" id="RU000363"/>
    </source>
</evidence>
<dbReference type="InterPro" id="IPR036291">
    <property type="entry name" value="NAD(P)-bd_dom_sf"/>
</dbReference>
<dbReference type="AlphaFoldDB" id="M5GAG4"/>
<dbReference type="HOGENOM" id="CLU_010194_2_9_1"/>
<protein>
    <submittedName>
        <fullName evidence="6">NADP-binding protein</fullName>
    </submittedName>
</protein>
<dbReference type="InterPro" id="IPR057326">
    <property type="entry name" value="KR_dom"/>
</dbReference>
<sequence>MNNNNPDNLKPVVLITGCTKGGIGYSLCESFAPHASVVYATSRSLGSMTPFPRGNIKCLELDVTSDESVQAAIGRVLEEEGRVDVVVSNAGGMSIGPILDADIPELKRSFDTNVFGTHRLARACIPGMLNRHYGLFVLVSSVTALTPGPWHGIYSAGKSALLNYGETLALECAPFNVHLQLLIPGAVRSNLSLNESSRWPGLPPGSLYSPWEKAVRERMVVSQSEGVAMDTQLFAQRSVERMIRGWRGKKKLGRRVVEGGMCWAYWFVGMWPRAWQLAFIWWLQGKRG</sequence>
<dbReference type="EMBL" id="JH795865">
    <property type="protein sequence ID" value="EJU00903.1"/>
    <property type="molecule type" value="Genomic_DNA"/>
</dbReference>
<proteinExistence type="inferred from homology"/>
<evidence type="ECO:0000259" key="5">
    <source>
        <dbReference type="SMART" id="SM00822"/>
    </source>
</evidence>
<dbReference type="PRINTS" id="PR00080">
    <property type="entry name" value="SDRFAMILY"/>
</dbReference>
<dbReference type="Proteomes" id="UP000030653">
    <property type="component" value="Unassembled WGS sequence"/>
</dbReference>
<evidence type="ECO:0000256" key="1">
    <source>
        <dbReference type="ARBA" id="ARBA00006484"/>
    </source>
</evidence>
<dbReference type="OMA" id="VYETNIW"/>
<evidence type="ECO:0000313" key="6">
    <source>
        <dbReference type="EMBL" id="EJU00903.1"/>
    </source>
</evidence>
<dbReference type="PROSITE" id="PS00061">
    <property type="entry name" value="ADH_SHORT"/>
    <property type="match status" value="1"/>
</dbReference>
<dbReference type="CDD" id="cd05374">
    <property type="entry name" value="17beta-HSD-like_SDR_c"/>
    <property type="match status" value="1"/>
</dbReference>
<dbReference type="GO" id="GO:0005783">
    <property type="term" value="C:endoplasmic reticulum"/>
    <property type="evidence" value="ECO:0007669"/>
    <property type="project" value="TreeGrafter"/>
</dbReference>
<reference evidence="6 7" key="1">
    <citation type="journal article" date="2012" name="Science">
        <title>The Paleozoic origin of enzymatic lignin decomposition reconstructed from 31 fungal genomes.</title>
        <authorList>
            <person name="Floudas D."/>
            <person name="Binder M."/>
            <person name="Riley R."/>
            <person name="Barry K."/>
            <person name="Blanchette R.A."/>
            <person name="Henrissat B."/>
            <person name="Martinez A.T."/>
            <person name="Otillar R."/>
            <person name="Spatafora J.W."/>
            <person name="Yadav J.S."/>
            <person name="Aerts A."/>
            <person name="Benoit I."/>
            <person name="Boyd A."/>
            <person name="Carlson A."/>
            <person name="Copeland A."/>
            <person name="Coutinho P.M."/>
            <person name="de Vries R.P."/>
            <person name="Ferreira P."/>
            <person name="Findley K."/>
            <person name="Foster B."/>
            <person name="Gaskell J."/>
            <person name="Glotzer D."/>
            <person name="Gorecki P."/>
            <person name="Heitman J."/>
            <person name="Hesse C."/>
            <person name="Hori C."/>
            <person name="Igarashi K."/>
            <person name="Jurgens J.A."/>
            <person name="Kallen N."/>
            <person name="Kersten P."/>
            <person name="Kohler A."/>
            <person name="Kuees U."/>
            <person name="Kumar T.K.A."/>
            <person name="Kuo A."/>
            <person name="LaButti K."/>
            <person name="Larrondo L.F."/>
            <person name="Lindquist E."/>
            <person name="Ling A."/>
            <person name="Lombard V."/>
            <person name="Lucas S."/>
            <person name="Lundell T."/>
            <person name="Martin R."/>
            <person name="McLaughlin D.J."/>
            <person name="Morgenstern I."/>
            <person name="Morin E."/>
            <person name="Murat C."/>
            <person name="Nagy L.G."/>
            <person name="Nolan M."/>
            <person name="Ohm R.A."/>
            <person name="Patyshakuliyeva A."/>
            <person name="Rokas A."/>
            <person name="Ruiz-Duenas F.J."/>
            <person name="Sabat G."/>
            <person name="Salamov A."/>
            <person name="Samejima M."/>
            <person name="Schmutz J."/>
            <person name="Slot J.C."/>
            <person name="St John F."/>
            <person name="Stenlid J."/>
            <person name="Sun H."/>
            <person name="Sun S."/>
            <person name="Syed K."/>
            <person name="Tsang A."/>
            <person name="Wiebenga A."/>
            <person name="Young D."/>
            <person name="Pisabarro A."/>
            <person name="Eastwood D.C."/>
            <person name="Martin F."/>
            <person name="Cullen D."/>
            <person name="Grigoriev I.V."/>
            <person name="Hibbett D.S."/>
        </authorList>
    </citation>
    <scope>NUCLEOTIDE SEQUENCE [LARGE SCALE GENOMIC DNA]</scope>
    <source>
        <strain evidence="6 7">DJM-731 SS1</strain>
    </source>
</reference>
<keyword evidence="7" id="KW-1185">Reference proteome</keyword>
<dbReference type="Gene3D" id="3.40.50.720">
    <property type="entry name" value="NAD(P)-binding Rossmann-like Domain"/>
    <property type="match status" value="1"/>
</dbReference>
<dbReference type="SMART" id="SM00822">
    <property type="entry name" value="PKS_KR"/>
    <property type="match status" value="1"/>
</dbReference>
<dbReference type="InterPro" id="IPR002347">
    <property type="entry name" value="SDR_fam"/>
</dbReference>
<dbReference type="PANTHER" id="PTHR44169">
    <property type="entry name" value="NADPH-DEPENDENT 1-ACYLDIHYDROXYACETONE PHOSPHATE REDUCTASE"/>
    <property type="match status" value="1"/>
</dbReference>
<dbReference type="GO" id="GO:0016491">
    <property type="term" value="F:oxidoreductase activity"/>
    <property type="evidence" value="ECO:0007669"/>
    <property type="project" value="UniProtKB-KW"/>
</dbReference>
<dbReference type="PANTHER" id="PTHR44169:SF6">
    <property type="entry name" value="NADPH-DEPENDENT 1-ACYLDIHYDROXYACETONE PHOSPHATE REDUCTASE"/>
    <property type="match status" value="1"/>
</dbReference>
<comment type="similarity">
    <text evidence="1 4">Belongs to the short-chain dehydrogenases/reductases (SDR) family.</text>
</comment>
<keyword evidence="3" id="KW-0560">Oxidoreductase</keyword>
<gene>
    <name evidence="6" type="ORF">DACRYDRAFT_22758</name>
</gene>
<dbReference type="STRING" id="1858805.M5GAG4"/>
<name>M5GAG4_DACPD</name>
<evidence type="ECO:0000313" key="7">
    <source>
        <dbReference type="Proteomes" id="UP000030653"/>
    </source>
</evidence>
<dbReference type="PRINTS" id="PR00081">
    <property type="entry name" value="GDHRDH"/>
</dbReference>
<dbReference type="RefSeq" id="XP_040627800.1">
    <property type="nucleotide sequence ID" value="XM_040772940.1"/>
</dbReference>